<dbReference type="RefSeq" id="WP_165877189.1">
    <property type="nucleotide sequence ID" value="NZ_JADPGE010000008.1"/>
</dbReference>
<keyword evidence="2" id="KW-1185">Reference proteome</keyword>
<evidence type="ECO:0000313" key="1">
    <source>
        <dbReference type="EMBL" id="TCU63081.1"/>
    </source>
</evidence>
<accession>A0A4R3TNW3</accession>
<organism evidence="1 2">
    <name type="scientific">Longicatena caecimuris</name>
    <dbReference type="NCBI Taxonomy" id="1796635"/>
    <lineage>
        <taxon>Bacteria</taxon>
        <taxon>Bacillati</taxon>
        <taxon>Bacillota</taxon>
        <taxon>Erysipelotrichia</taxon>
        <taxon>Erysipelotrichales</taxon>
        <taxon>Erysipelotrichaceae</taxon>
        <taxon>Longicatena</taxon>
    </lineage>
</organism>
<reference evidence="1 2" key="1">
    <citation type="submission" date="2019-03" db="EMBL/GenBank/DDBJ databases">
        <title>Genomic Encyclopedia of Type Strains, Phase IV (KMG-IV): sequencing the most valuable type-strain genomes for metagenomic binning, comparative biology and taxonomic classification.</title>
        <authorList>
            <person name="Goeker M."/>
        </authorList>
    </citation>
    <scope>NUCLEOTIDE SEQUENCE [LARGE SCALE GENOMIC DNA]</scope>
    <source>
        <strain evidence="1 2">DSM 29481</strain>
    </source>
</reference>
<dbReference type="Proteomes" id="UP000295773">
    <property type="component" value="Unassembled WGS sequence"/>
</dbReference>
<dbReference type="AlphaFoldDB" id="A0A4R3TNW3"/>
<protein>
    <submittedName>
        <fullName evidence="1">Uncharacterized protein</fullName>
    </submittedName>
</protein>
<comment type="caution">
    <text evidence="1">The sequence shown here is derived from an EMBL/GenBank/DDBJ whole genome shotgun (WGS) entry which is preliminary data.</text>
</comment>
<proteinExistence type="predicted"/>
<dbReference type="EMBL" id="SMBP01000002">
    <property type="protein sequence ID" value="TCU63081.1"/>
    <property type="molecule type" value="Genomic_DNA"/>
</dbReference>
<sequence>MKAEYKSKEEDCSGYHKKEKEIKLEIMAKENIIAKFISVIFCGIKHILSNLF</sequence>
<evidence type="ECO:0000313" key="2">
    <source>
        <dbReference type="Proteomes" id="UP000295773"/>
    </source>
</evidence>
<name>A0A4R3TNW3_9FIRM</name>
<gene>
    <name evidence="1" type="ORF">EDD61_10284</name>
</gene>